<dbReference type="Proteomes" id="UP000315971">
    <property type="component" value="Unassembled WGS sequence"/>
</dbReference>
<protein>
    <submittedName>
        <fullName evidence="1">Uncharacterized protein</fullName>
    </submittedName>
</protein>
<name>A0A521D7M5_9SPHI</name>
<accession>A0A521D7M5</accession>
<dbReference type="EMBL" id="FXSZ01000006">
    <property type="protein sequence ID" value="SMO67717.1"/>
    <property type="molecule type" value="Genomic_DNA"/>
</dbReference>
<organism evidence="1 2">
    <name type="scientific">Solitalea koreensis</name>
    <dbReference type="NCBI Taxonomy" id="543615"/>
    <lineage>
        <taxon>Bacteria</taxon>
        <taxon>Pseudomonadati</taxon>
        <taxon>Bacteroidota</taxon>
        <taxon>Sphingobacteriia</taxon>
        <taxon>Sphingobacteriales</taxon>
        <taxon>Sphingobacteriaceae</taxon>
        <taxon>Solitalea</taxon>
    </lineage>
</organism>
<dbReference type="AlphaFoldDB" id="A0A521D7M5"/>
<evidence type="ECO:0000313" key="2">
    <source>
        <dbReference type="Proteomes" id="UP000315971"/>
    </source>
</evidence>
<reference evidence="1 2" key="1">
    <citation type="submission" date="2017-05" db="EMBL/GenBank/DDBJ databases">
        <authorList>
            <person name="Varghese N."/>
            <person name="Submissions S."/>
        </authorList>
    </citation>
    <scope>NUCLEOTIDE SEQUENCE [LARGE SCALE GENOMIC DNA]</scope>
    <source>
        <strain evidence="1 2">DSM 21342</strain>
    </source>
</reference>
<gene>
    <name evidence="1" type="ORF">SAMN06265350_10635</name>
</gene>
<sequence length="68" mass="8013">MITQQAKIFQTIIDTILKFVLILYILSNKTLTSLHNYQFRHNLKSVLLLKKVVVYNTLFFLICTPINK</sequence>
<evidence type="ECO:0000313" key="1">
    <source>
        <dbReference type="EMBL" id="SMO67717.1"/>
    </source>
</evidence>
<keyword evidence="2" id="KW-1185">Reference proteome</keyword>
<proteinExistence type="predicted"/>